<feature type="signal peptide" evidence="2">
    <location>
        <begin position="1"/>
        <end position="18"/>
    </location>
</feature>
<sequence length="376" mass="41197">MKQLYSLLLVMLGGAAQAQDVVYLTNQARLEGTLTELSAEKVSVRVAKGESSVKFTYGADKVVVVVNARGKFVCMDQLAALPADRRNRFLAGFMDPRDLPTYDMVIRNNPVTVSYGKVSAATGDVITFTPHNGTTIRVPKADLIGIFYQNGTHLLVAPPTVLCDKIDLLGGPPPAVAATPTPPVPVQKPAPKPAPAPDESRSTSRNILKMSDEEYSDYQTQALERVQEFGVMLGIVADKTVESGQKDKAIAAIMKLFKPDAVIQVSSVVRGGQPSAYRLKDYLIRLKLLPYKSVTLEWTDVQYVQDLTQKADGNYYGKIRGEQRFTGLSQTDETQYSDVTQKDVDVMLTPYRKQKEGEALPKWAILLGNVGIVATR</sequence>
<gene>
    <name evidence="3" type="ORF">J2I48_19840</name>
</gene>
<accession>A0A939GAW1</accession>
<protein>
    <submittedName>
        <fullName evidence="3">Uncharacterized protein</fullName>
    </submittedName>
</protein>
<keyword evidence="2" id="KW-0732">Signal</keyword>
<evidence type="ECO:0000313" key="3">
    <source>
        <dbReference type="EMBL" id="MBO0933272.1"/>
    </source>
</evidence>
<evidence type="ECO:0000313" key="4">
    <source>
        <dbReference type="Proteomes" id="UP000664795"/>
    </source>
</evidence>
<dbReference type="Proteomes" id="UP000664795">
    <property type="component" value="Unassembled WGS sequence"/>
</dbReference>
<reference evidence="3 4" key="1">
    <citation type="submission" date="2021-03" db="EMBL/GenBank/DDBJ databases">
        <title>Fibrella sp. HMF5036 genome sequencing and assembly.</title>
        <authorList>
            <person name="Kang H."/>
            <person name="Kim H."/>
            <person name="Bae S."/>
            <person name="Joh K."/>
        </authorList>
    </citation>
    <scope>NUCLEOTIDE SEQUENCE [LARGE SCALE GENOMIC DNA]</scope>
    <source>
        <strain evidence="3 4">HMF5036</strain>
    </source>
</reference>
<keyword evidence="4" id="KW-1185">Reference proteome</keyword>
<comment type="caution">
    <text evidence="3">The sequence shown here is derived from an EMBL/GenBank/DDBJ whole genome shotgun (WGS) entry which is preliminary data.</text>
</comment>
<dbReference type="EMBL" id="JAFMYU010000018">
    <property type="protein sequence ID" value="MBO0933272.1"/>
    <property type="molecule type" value="Genomic_DNA"/>
</dbReference>
<organism evidence="3 4">
    <name type="scientific">Fibrella aquatilis</name>
    <dbReference type="NCBI Taxonomy" id="2817059"/>
    <lineage>
        <taxon>Bacteria</taxon>
        <taxon>Pseudomonadati</taxon>
        <taxon>Bacteroidota</taxon>
        <taxon>Cytophagia</taxon>
        <taxon>Cytophagales</taxon>
        <taxon>Spirosomataceae</taxon>
        <taxon>Fibrella</taxon>
    </lineage>
</organism>
<evidence type="ECO:0000256" key="2">
    <source>
        <dbReference type="SAM" id="SignalP"/>
    </source>
</evidence>
<feature type="chain" id="PRO_5037382416" evidence="2">
    <location>
        <begin position="19"/>
        <end position="376"/>
    </location>
</feature>
<dbReference type="AlphaFoldDB" id="A0A939GAW1"/>
<feature type="compositionally biased region" description="Pro residues" evidence="1">
    <location>
        <begin position="177"/>
        <end position="196"/>
    </location>
</feature>
<evidence type="ECO:0000256" key="1">
    <source>
        <dbReference type="SAM" id="MobiDB-lite"/>
    </source>
</evidence>
<feature type="region of interest" description="Disordered" evidence="1">
    <location>
        <begin position="177"/>
        <end position="204"/>
    </location>
</feature>
<name>A0A939GAW1_9BACT</name>
<dbReference type="RefSeq" id="WP_207337230.1">
    <property type="nucleotide sequence ID" value="NZ_JAFMYU010000018.1"/>
</dbReference>
<proteinExistence type="predicted"/>